<feature type="compositionally biased region" description="Gly residues" evidence="11">
    <location>
        <begin position="1273"/>
        <end position="1284"/>
    </location>
</feature>
<feature type="active site" evidence="10">
    <location>
        <position position="971"/>
    </location>
</feature>
<dbReference type="GO" id="GO:0016787">
    <property type="term" value="F:hydrolase activity"/>
    <property type="evidence" value="ECO:0007669"/>
    <property type="project" value="UniProtKB-KW"/>
</dbReference>
<comment type="similarity">
    <text evidence="2 10">Belongs to the ANKZF1/VMS1 family.</text>
</comment>
<gene>
    <name evidence="13" type="ORF">BBAD15_g4608</name>
</gene>
<accession>A0A0A2VQ71</accession>
<dbReference type="GO" id="GO:0036503">
    <property type="term" value="P:ERAD pathway"/>
    <property type="evidence" value="ECO:0007669"/>
    <property type="project" value="TreeGrafter"/>
</dbReference>
<name>A0A0A2VQ71_BEABA</name>
<feature type="region of interest" description="Disordered" evidence="11">
    <location>
        <begin position="304"/>
        <end position="362"/>
    </location>
</feature>
<feature type="region of interest" description="Disordered" evidence="11">
    <location>
        <begin position="1077"/>
        <end position="1103"/>
    </location>
</feature>
<feature type="compositionally biased region" description="Basic and acidic residues" evidence="11">
    <location>
        <begin position="515"/>
        <end position="532"/>
    </location>
</feature>
<keyword evidence="3 10" id="KW-0963">Cytoplasm</keyword>
<feature type="compositionally biased region" description="Basic and acidic residues" evidence="11">
    <location>
        <begin position="1292"/>
        <end position="1315"/>
    </location>
</feature>
<feature type="region of interest" description="Disordered" evidence="11">
    <location>
        <begin position="14"/>
        <end position="46"/>
    </location>
</feature>
<feature type="compositionally biased region" description="Low complexity" evidence="11">
    <location>
        <begin position="728"/>
        <end position="738"/>
    </location>
</feature>
<sequence length="1330" mass="147389">MSFIINRISGLFSRRPRTEPETEAQVPHAEDDHTDSEDDDQGAADQRERRVALVHHVASLPENRFRALVILEEKRLLEKWNACMLDERHHATGEERADMARKLVWQRWEKQGLCGWQCEQPVPRGQWRHEGINGAHKAATSSHRPDRSREMSRPCFQFMYEVMAEYEHLHFLSSPPRIPPELCGSSPRGEAGLPPTLGRNMFAEALHNVREQQWKPQGIWDESDSSWDIFPGMRWKHEQHPAAVGGRRTAAAAAAADAESAEENHFFALYGSAQSSQLPTTVGFREYMPTEVARRCERYADSGRALPSGALHGRTLEQMPGSTESLPEEDAESHTSSNDSDMENQAPHDSDMENTAPAPSTSVAEEMRLAGLRPAEVRAAVQEAMGRGPGGQRSPVGVVRREPSRGVFSGESYQRRVLGPLPSLQRVSKATKRKGVAVAGSSGSTDSGLSPARSQDSTVIYAPLLSPFRAGNGVSSEAADRHGASPDGLTINGNGHRNDDDFVIYEDSPENGDSALHEDGSRDEDFVIHEDSPENGSAVIRNDGSPDEGSVISRDTTQDEDLAILEDRQRRRSQDRIVPSGQSQAASSRSRGTARFAASSQKQEEYPDQFRFIFQQEELQPQRAVFPSRSTSLADPHLTKLQFAARRRVIAANYFFTTRAHATFAPLDIVFAVPFSKIVRAQEAVWRPKAKTTWAVRSTLLRSITLKPNVDTLATAPSLVPERPSSPSAQSTDSTTTETNTVGSLSCSLCGSAFANVLDQRGHLKSDLHNYNLKQKLRGKKPVSETEFEKLIEDLDESLSGSDSDDDDDGDDDANDTTLTALLKRQAKIAGKSASSNDDDDGETKVQKPGKTPLLWFSSPLLPENHFFGVYRALFTNEQQETTDFTQELRRKQLDPITIPHPAKDGTLAPIAYKGPHIFLCMIGGGHFAAMVVSLAPRQSKHNAPMNREATVLAHKTFHRYTTRRKQGGSQSANDNAKGAAHSAGSTLRRYNEQALVEDVRELLHDWKALLATSELMFIRATGITNRRTLYGPYDNQVLRHTDPRIRGFPFNTRRPTQKELMRCFIELTRLKVREIDPASEAKPEKTTPVSSTPATPKPSKPKLTEAAQTALLHTTQLQAFIRRSKLPALLSYLSSNKLSADFAFEPTESHHHTPHPLHLAASQNSAPMVLGLLVRGEANPLLKNAEGKTPFELAGDRATRDAFRVARAELGEARWDWEAAGVPAALSKAEADKRTRREQDEADAKEAERRRAEEERLKTEGPRVPESKRQGGRGGGQVLGGGASALLPKTAQERREEEARGLTPEMRLRLDRERRARAAEERLKRLQGK</sequence>
<feature type="compositionally biased region" description="Acidic residues" evidence="11">
    <location>
        <begin position="32"/>
        <end position="42"/>
    </location>
</feature>
<keyword evidence="7 10" id="KW-0378">Hydrolase</keyword>
<keyword evidence="8" id="KW-0040">ANK repeat</keyword>
<dbReference type="GO" id="GO:0004519">
    <property type="term" value="F:endonuclease activity"/>
    <property type="evidence" value="ECO:0007669"/>
    <property type="project" value="UniProtKB-KW"/>
</dbReference>
<feature type="compositionally biased region" description="Basic and acidic residues" evidence="11">
    <location>
        <begin position="565"/>
        <end position="575"/>
    </location>
</feature>
<dbReference type="PROSITE" id="PS00028">
    <property type="entry name" value="ZINC_FINGER_C2H2_1"/>
    <property type="match status" value="1"/>
</dbReference>
<reference evidence="13 14" key="1">
    <citation type="submission" date="2012-10" db="EMBL/GenBank/DDBJ databases">
        <title>Genome sequencing and analysis of entomopathogenic fungi Beauveria bassiana D1-5.</title>
        <authorList>
            <person name="Li Q."/>
            <person name="Wang L."/>
            <person name="Zhang Z."/>
            <person name="Wang Q."/>
            <person name="Ren J."/>
            <person name="Wang M."/>
            <person name="Xu W."/>
            <person name="Wang J."/>
            <person name="Lu Y."/>
            <person name="Du Q."/>
            <person name="Sun Z."/>
        </authorList>
    </citation>
    <scope>NUCLEOTIDE SEQUENCE [LARGE SCALE GENOMIC DNA]</scope>
    <source>
        <strain evidence="13 14">D1-5</strain>
    </source>
</reference>
<feature type="compositionally biased region" description="Acidic residues" evidence="11">
    <location>
        <begin position="501"/>
        <end position="510"/>
    </location>
</feature>
<feature type="region of interest" description="Disordered" evidence="11">
    <location>
        <begin position="432"/>
        <end position="454"/>
    </location>
</feature>
<evidence type="ECO:0000256" key="5">
    <source>
        <dbReference type="ARBA" id="ARBA00022737"/>
    </source>
</evidence>
<evidence type="ECO:0000256" key="11">
    <source>
        <dbReference type="SAM" id="MobiDB-lite"/>
    </source>
</evidence>
<dbReference type="Proteomes" id="UP000030106">
    <property type="component" value="Unassembled WGS sequence"/>
</dbReference>
<dbReference type="eggNOG" id="KOG2505">
    <property type="taxonomic scope" value="Eukaryota"/>
</dbReference>
<dbReference type="EMBL" id="ANFO01000368">
    <property type="protein sequence ID" value="KGQ10041.1"/>
    <property type="molecule type" value="Genomic_DNA"/>
</dbReference>
<dbReference type="OrthoDB" id="429841at2759"/>
<evidence type="ECO:0000256" key="9">
    <source>
        <dbReference type="ARBA" id="ARBA00023054"/>
    </source>
</evidence>
<feature type="region of interest" description="Disordered" evidence="11">
    <location>
        <begin position="1228"/>
        <end position="1315"/>
    </location>
</feature>
<dbReference type="PANTHER" id="PTHR16036:SF2">
    <property type="entry name" value="TRNA ENDONUCLEASE ANKZF1"/>
    <property type="match status" value="1"/>
</dbReference>
<evidence type="ECO:0000256" key="6">
    <source>
        <dbReference type="ARBA" id="ARBA00022759"/>
    </source>
</evidence>
<evidence type="ECO:0000256" key="8">
    <source>
        <dbReference type="ARBA" id="ARBA00023043"/>
    </source>
</evidence>
<dbReference type="InterPro" id="IPR047139">
    <property type="entry name" value="ANKZ1/VMS1"/>
</dbReference>
<keyword evidence="5" id="KW-0677">Repeat</keyword>
<evidence type="ECO:0000256" key="7">
    <source>
        <dbReference type="ARBA" id="ARBA00022801"/>
    </source>
</evidence>
<comment type="domain">
    <text evidence="10">The VLRF1 domain mediates binding to the 60S ribosomal subunit.</text>
</comment>
<dbReference type="InterPro" id="IPR041175">
    <property type="entry name" value="VLRF1/Vms1"/>
</dbReference>
<comment type="caution">
    <text evidence="13">The sequence shown here is derived from an EMBL/GenBank/DDBJ whole genome shotgun (WGS) entry which is preliminary data.</text>
</comment>
<feature type="domain" description="VLRF1" evidence="12">
    <location>
        <begin position="914"/>
        <end position="1071"/>
    </location>
</feature>
<feature type="compositionally biased region" description="Basic and acidic residues" evidence="11">
    <location>
        <begin position="1077"/>
        <end position="1086"/>
    </location>
</feature>
<evidence type="ECO:0000256" key="3">
    <source>
        <dbReference type="ARBA" id="ARBA00022490"/>
    </source>
</evidence>
<feature type="region of interest" description="Disordered" evidence="11">
    <location>
        <begin position="472"/>
        <end position="603"/>
    </location>
</feature>
<dbReference type="InterPro" id="IPR013087">
    <property type="entry name" value="Znf_C2H2_type"/>
</dbReference>
<dbReference type="PANTHER" id="PTHR16036">
    <property type="entry name" value="ANKYRIN REPEAT AND ZINC FINGER DOMAIN-CONTAINING PROTEIN 1"/>
    <property type="match status" value="1"/>
</dbReference>
<feature type="region of interest" description="Disordered" evidence="11">
    <location>
        <begin position="795"/>
        <end position="816"/>
    </location>
</feature>
<keyword evidence="4 10" id="KW-0540">Nuclease</keyword>
<keyword evidence="9" id="KW-0175">Coiled coil</keyword>
<dbReference type="GO" id="GO:0005737">
    <property type="term" value="C:cytoplasm"/>
    <property type="evidence" value="ECO:0007669"/>
    <property type="project" value="UniProtKB-SubCell"/>
</dbReference>
<feature type="compositionally biased region" description="Polar residues" evidence="11">
    <location>
        <begin position="441"/>
        <end position="454"/>
    </location>
</feature>
<protein>
    <submittedName>
        <fullName evidence="13">VMS1 protein</fullName>
    </submittedName>
</protein>
<evidence type="ECO:0000256" key="1">
    <source>
        <dbReference type="ARBA" id="ARBA00004496"/>
    </source>
</evidence>
<evidence type="ECO:0000313" key="13">
    <source>
        <dbReference type="EMBL" id="KGQ10041.1"/>
    </source>
</evidence>
<feature type="compositionally biased region" description="Basic and acidic residues" evidence="11">
    <location>
        <begin position="1230"/>
        <end position="1270"/>
    </location>
</feature>
<dbReference type="PROSITE" id="PS52044">
    <property type="entry name" value="VLRF1"/>
    <property type="match status" value="1"/>
</dbReference>
<evidence type="ECO:0000256" key="4">
    <source>
        <dbReference type="ARBA" id="ARBA00022722"/>
    </source>
</evidence>
<dbReference type="Pfam" id="PF18826">
    <property type="entry name" value="bVLRF1"/>
    <property type="match status" value="1"/>
</dbReference>
<comment type="subcellular location">
    <subcellularLocation>
        <location evidence="1">Cytoplasm</location>
    </subcellularLocation>
</comment>
<organism evidence="13 14">
    <name type="scientific">Beauveria bassiana D1-5</name>
    <dbReference type="NCBI Taxonomy" id="1245745"/>
    <lineage>
        <taxon>Eukaryota</taxon>
        <taxon>Fungi</taxon>
        <taxon>Dikarya</taxon>
        <taxon>Ascomycota</taxon>
        <taxon>Pezizomycotina</taxon>
        <taxon>Sordariomycetes</taxon>
        <taxon>Hypocreomycetidae</taxon>
        <taxon>Hypocreales</taxon>
        <taxon>Cordycipitaceae</taxon>
        <taxon>Beauveria</taxon>
    </lineage>
</organism>
<evidence type="ECO:0000259" key="12">
    <source>
        <dbReference type="PROSITE" id="PS52044"/>
    </source>
</evidence>
<feature type="compositionally biased region" description="Acidic residues" evidence="11">
    <location>
        <begin position="803"/>
        <end position="815"/>
    </location>
</feature>
<dbReference type="HOGENOM" id="CLU_259115_0_0_1"/>
<evidence type="ECO:0000256" key="10">
    <source>
        <dbReference type="PROSITE-ProRule" id="PRU01389"/>
    </source>
</evidence>
<feature type="compositionally biased region" description="Low complexity" evidence="11">
    <location>
        <begin position="580"/>
        <end position="600"/>
    </location>
</feature>
<proteinExistence type="inferred from homology"/>
<keyword evidence="6 10" id="KW-0255">Endonuclease</keyword>
<evidence type="ECO:0000256" key="2">
    <source>
        <dbReference type="ARBA" id="ARBA00009262"/>
    </source>
</evidence>
<dbReference type="STRING" id="1245745.A0A0A2VQ71"/>
<feature type="region of interest" description="Disordered" evidence="11">
    <location>
        <begin position="830"/>
        <end position="851"/>
    </location>
</feature>
<evidence type="ECO:0000313" key="14">
    <source>
        <dbReference type="Proteomes" id="UP000030106"/>
    </source>
</evidence>
<feature type="region of interest" description="Disordered" evidence="11">
    <location>
        <begin position="715"/>
        <end position="738"/>
    </location>
</feature>
<feature type="region of interest" description="Disordered" evidence="11">
    <location>
        <begin position="961"/>
        <end position="985"/>
    </location>
</feature>